<keyword evidence="2" id="KW-1185">Reference proteome</keyword>
<evidence type="ECO:0000313" key="1">
    <source>
        <dbReference type="EMBL" id="EFY04923.1"/>
    </source>
</evidence>
<dbReference type="AlphaFoldDB" id="E8LE23"/>
<protein>
    <submittedName>
        <fullName evidence="1">Uncharacterized protein</fullName>
    </submittedName>
</protein>
<evidence type="ECO:0000313" key="2">
    <source>
        <dbReference type="Proteomes" id="UP000004923"/>
    </source>
</evidence>
<dbReference type="EMBL" id="AEVN01000044">
    <property type="protein sequence ID" value="EFY04923.1"/>
    <property type="molecule type" value="Genomic_DNA"/>
</dbReference>
<comment type="caution">
    <text evidence="1">The sequence shown here is derived from an EMBL/GenBank/DDBJ whole genome shotgun (WGS) entry which is preliminary data.</text>
</comment>
<dbReference type="HOGENOM" id="CLU_2863917_0_0_9"/>
<gene>
    <name evidence="1" type="ORF">HMPREF9443_01101</name>
</gene>
<name>E8LE23_9FIRM</name>
<reference evidence="1 2" key="1">
    <citation type="submission" date="2011-01" db="EMBL/GenBank/DDBJ databases">
        <authorList>
            <person name="Weinstock G."/>
            <person name="Sodergren E."/>
            <person name="Clifton S."/>
            <person name="Fulton L."/>
            <person name="Fulton B."/>
            <person name="Courtney L."/>
            <person name="Fronick C."/>
            <person name="Harrison M."/>
            <person name="Strong C."/>
            <person name="Farmer C."/>
            <person name="Delahaunty K."/>
            <person name="Markovic C."/>
            <person name="Hall O."/>
            <person name="Minx P."/>
            <person name="Tomlinson C."/>
            <person name="Mitreva M."/>
            <person name="Hou S."/>
            <person name="Chen J."/>
            <person name="Wollam A."/>
            <person name="Pepin K.H."/>
            <person name="Johnson M."/>
            <person name="Bhonagiri V."/>
            <person name="Zhang X."/>
            <person name="Suruliraj S."/>
            <person name="Warren W."/>
            <person name="Chinwalla A."/>
            <person name="Mardis E.R."/>
            <person name="Wilson R.K."/>
        </authorList>
    </citation>
    <scope>NUCLEOTIDE SEQUENCE [LARGE SCALE GENOMIC DNA]</scope>
    <source>
        <strain evidence="1 2">YIT 12067</strain>
    </source>
</reference>
<dbReference type="Proteomes" id="UP000004923">
    <property type="component" value="Unassembled WGS sequence"/>
</dbReference>
<proteinExistence type="predicted"/>
<organism evidence="1 2">
    <name type="scientific">Phascolarctobacterium succinatutens YIT 12067</name>
    <dbReference type="NCBI Taxonomy" id="626939"/>
    <lineage>
        <taxon>Bacteria</taxon>
        <taxon>Bacillati</taxon>
        <taxon>Bacillota</taxon>
        <taxon>Negativicutes</taxon>
        <taxon>Acidaminococcales</taxon>
        <taxon>Acidaminococcaceae</taxon>
        <taxon>Phascolarctobacterium</taxon>
    </lineage>
</organism>
<sequence length="64" mass="7860">MAEKWLFLLDEVFIFPYNELVIPCVVQYVLMKAHCYCVGRANNSYQYSHKLEIDKILRWIRREY</sequence>
<accession>E8LE23</accession>